<dbReference type="OrthoDB" id="10332681at2759"/>
<name>A0A7J6M5T7_PERCH</name>
<evidence type="ECO:0000256" key="1">
    <source>
        <dbReference type="SAM" id="MobiDB-lite"/>
    </source>
</evidence>
<proteinExistence type="predicted"/>
<reference evidence="2 3" key="1">
    <citation type="submission" date="2020-04" db="EMBL/GenBank/DDBJ databases">
        <title>Perkinsus chesapeaki whole genome sequence.</title>
        <authorList>
            <person name="Bogema D.R."/>
        </authorList>
    </citation>
    <scope>NUCLEOTIDE SEQUENCE [LARGE SCALE GENOMIC DNA]</scope>
    <source>
        <strain evidence="2">ATCC PRA-425</strain>
    </source>
</reference>
<protein>
    <submittedName>
        <fullName evidence="2">Uncharacterized protein</fullName>
    </submittedName>
</protein>
<evidence type="ECO:0000313" key="2">
    <source>
        <dbReference type="EMBL" id="KAF4666864.1"/>
    </source>
</evidence>
<accession>A0A7J6M5T7</accession>
<feature type="region of interest" description="Disordered" evidence="1">
    <location>
        <begin position="1"/>
        <end position="20"/>
    </location>
</feature>
<comment type="caution">
    <text evidence="2">The sequence shown here is derived from an EMBL/GenBank/DDBJ whole genome shotgun (WGS) entry which is preliminary data.</text>
</comment>
<gene>
    <name evidence="2" type="ORF">FOL47_003868</name>
</gene>
<dbReference type="EMBL" id="JAAPAO010000224">
    <property type="protein sequence ID" value="KAF4666864.1"/>
    <property type="molecule type" value="Genomic_DNA"/>
</dbReference>
<organism evidence="2 3">
    <name type="scientific">Perkinsus chesapeaki</name>
    <name type="common">Clam parasite</name>
    <name type="synonym">Perkinsus andrewsi</name>
    <dbReference type="NCBI Taxonomy" id="330153"/>
    <lineage>
        <taxon>Eukaryota</taxon>
        <taxon>Sar</taxon>
        <taxon>Alveolata</taxon>
        <taxon>Perkinsozoa</taxon>
        <taxon>Perkinsea</taxon>
        <taxon>Perkinsida</taxon>
        <taxon>Perkinsidae</taxon>
        <taxon>Perkinsus</taxon>
    </lineage>
</organism>
<dbReference type="Proteomes" id="UP000591131">
    <property type="component" value="Unassembled WGS sequence"/>
</dbReference>
<sequence length="353" mass="39465">MLEDDDDTAERGGGEVMEAVSERMRARGRSNGEISRVTDCLVTNALSSREALLESNYKSWIPLGLPVGLMMEAIGPMRAVSTRSVAKTEPYTEETGKQFVTVGTHREEVIEWPKKDKTPYLQLLDRTVETYGGTDDESRRITWQFIEMKPREIPRPLFSAMATFPLKGNEKGFRGPWVLRKKDAQKACAKLVLESIDLQLPANEREFSIALADEERVSAGRCVEKAIEESRTNPIGEANTLLQRMGMPPGKFTWRTEIDKVGNYETLLRRKKDTRHAFRSPEGLQNASPPSYKAFLQADCLAGRAFVGEASVGKEAKFNAARELIRFITGSPEQLISATTPVGDETQVKEEGF</sequence>
<keyword evidence="3" id="KW-1185">Reference proteome</keyword>
<evidence type="ECO:0000313" key="3">
    <source>
        <dbReference type="Proteomes" id="UP000591131"/>
    </source>
</evidence>
<dbReference type="AlphaFoldDB" id="A0A7J6M5T7"/>